<dbReference type="EMBL" id="JAQQWL010000015">
    <property type="protein sequence ID" value="KAK8040743.1"/>
    <property type="molecule type" value="Genomic_DNA"/>
</dbReference>
<organism evidence="2 3">
    <name type="scientific">Apiospora phragmitis</name>
    <dbReference type="NCBI Taxonomy" id="2905665"/>
    <lineage>
        <taxon>Eukaryota</taxon>
        <taxon>Fungi</taxon>
        <taxon>Dikarya</taxon>
        <taxon>Ascomycota</taxon>
        <taxon>Pezizomycotina</taxon>
        <taxon>Sordariomycetes</taxon>
        <taxon>Xylariomycetidae</taxon>
        <taxon>Amphisphaeriales</taxon>
        <taxon>Apiosporaceae</taxon>
        <taxon>Apiospora</taxon>
    </lineage>
</organism>
<comment type="caution">
    <text evidence="2">The sequence shown here is derived from an EMBL/GenBank/DDBJ whole genome shotgun (WGS) entry which is preliminary data.</text>
</comment>
<evidence type="ECO:0008006" key="4">
    <source>
        <dbReference type="Google" id="ProtNLM"/>
    </source>
</evidence>
<dbReference type="PANTHER" id="PTHR43316">
    <property type="entry name" value="HYDROLASE, HALOACID DELAHOGENASE-RELATED"/>
    <property type="match status" value="1"/>
</dbReference>
<accession>A0ABR1T4Q8</accession>
<reference evidence="2 3" key="1">
    <citation type="submission" date="2023-01" db="EMBL/GenBank/DDBJ databases">
        <title>Analysis of 21 Apiospora genomes using comparative genomics revels a genus with tremendous synthesis potential of carbohydrate active enzymes and secondary metabolites.</title>
        <authorList>
            <person name="Sorensen T."/>
        </authorList>
    </citation>
    <scope>NUCLEOTIDE SEQUENCE [LARGE SCALE GENOMIC DNA]</scope>
    <source>
        <strain evidence="2 3">CBS 135458</strain>
    </source>
</reference>
<dbReference type="GeneID" id="92098222"/>
<evidence type="ECO:0000313" key="3">
    <source>
        <dbReference type="Proteomes" id="UP001480595"/>
    </source>
</evidence>
<protein>
    <recommendedName>
        <fullName evidence="4">Haloalkanoic acid dehalogenase</fullName>
    </recommendedName>
</protein>
<gene>
    <name evidence="2" type="ORF">PG994_013750</name>
</gene>
<dbReference type="InterPro" id="IPR036412">
    <property type="entry name" value="HAD-like_sf"/>
</dbReference>
<keyword evidence="3" id="KW-1185">Reference proteome</keyword>
<evidence type="ECO:0000313" key="2">
    <source>
        <dbReference type="EMBL" id="KAK8040743.1"/>
    </source>
</evidence>
<dbReference type="Proteomes" id="UP001480595">
    <property type="component" value="Unassembled WGS sequence"/>
</dbReference>
<name>A0ABR1T4Q8_9PEZI</name>
<proteinExistence type="predicted"/>
<sequence length="253" mass="28214">MPSSNLRDYKCLTFDCYGTLIDWENGFIEAFRPLTSRLDLTHPLRRDPGALLKCYSKYEVAIQAQYPTLQYSAILAKVYERIAHECGLSEVTAEGESAAFGSSIGTWRSFPDTVEALWRLKRHFRLVILSNVDRASFAATIAGPLSGAAAAFDAVYVAEDIGSYKPDLRNFSYLIDHCRDELQVSKEQILHTAYSLPADLKPAKEIGLRGCLIERCPNIMGGDLEAMKDAVAIDFRFGTLRDMAHAADQLFES</sequence>
<dbReference type="InterPro" id="IPR051540">
    <property type="entry name" value="S-2-haloacid_dehalogenase"/>
</dbReference>
<dbReference type="SUPFAM" id="SSF56784">
    <property type="entry name" value="HAD-like"/>
    <property type="match status" value="1"/>
</dbReference>
<keyword evidence="1" id="KW-0378">Hydrolase</keyword>
<dbReference type="Pfam" id="PF00702">
    <property type="entry name" value="Hydrolase"/>
    <property type="match status" value="1"/>
</dbReference>
<evidence type="ECO:0000256" key="1">
    <source>
        <dbReference type="ARBA" id="ARBA00022801"/>
    </source>
</evidence>
<dbReference type="PANTHER" id="PTHR43316:SF9">
    <property type="entry name" value="ACID DEHALOGENASE, PUTATIVE (AFU_ORTHOLOGUE AFUA_6G14460)-RELATED"/>
    <property type="match status" value="1"/>
</dbReference>
<dbReference type="Gene3D" id="3.40.50.1000">
    <property type="entry name" value="HAD superfamily/HAD-like"/>
    <property type="match status" value="1"/>
</dbReference>
<dbReference type="Gene3D" id="1.10.150.750">
    <property type="match status" value="1"/>
</dbReference>
<dbReference type="InterPro" id="IPR023214">
    <property type="entry name" value="HAD_sf"/>
</dbReference>
<dbReference type="RefSeq" id="XP_066708288.1">
    <property type="nucleotide sequence ID" value="XM_066865159.1"/>
</dbReference>